<keyword evidence="2" id="KW-1185">Reference proteome</keyword>
<proteinExistence type="predicted"/>
<name>A0ABT9VE31_9BACI</name>
<comment type="caution">
    <text evidence="1">The sequence shown here is derived from an EMBL/GenBank/DDBJ whole genome shotgun (WGS) entry which is preliminary data.</text>
</comment>
<evidence type="ECO:0000313" key="1">
    <source>
        <dbReference type="EMBL" id="MDQ0159235.1"/>
    </source>
</evidence>
<organism evidence="1 2">
    <name type="scientific">Alkalibacillus salilacus</name>
    <dbReference type="NCBI Taxonomy" id="284582"/>
    <lineage>
        <taxon>Bacteria</taxon>
        <taxon>Bacillati</taxon>
        <taxon>Bacillota</taxon>
        <taxon>Bacilli</taxon>
        <taxon>Bacillales</taxon>
        <taxon>Bacillaceae</taxon>
        <taxon>Alkalibacillus</taxon>
    </lineage>
</organism>
<dbReference type="RefSeq" id="WP_306975555.1">
    <property type="nucleotide sequence ID" value="NZ_JAUSTQ010000004.1"/>
</dbReference>
<dbReference type="Proteomes" id="UP001224359">
    <property type="component" value="Unassembled WGS sequence"/>
</dbReference>
<sequence length="112" mass="13546">MGNKPITCYWCNKPITERENLRTANIKMLVRPFHEDCFQKRVEKKKESASMFFDATPFNGRYANIMTAIFLVLYVLFIFVIEVPTIAYVLVLLYPLYRLYSWLRFERRLYEK</sequence>
<gene>
    <name evidence="1" type="ORF">J2S77_001199</name>
</gene>
<accession>A0ABT9VE31</accession>
<dbReference type="EMBL" id="JAUSTQ010000004">
    <property type="protein sequence ID" value="MDQ0159235.1"/>
    <property type="molecule type" value="Genomic_DNA"/>
</dbReference>
<evidence type="ECO:0000313" key="2">
    <source>
        <dbReference type="Proteomes" id="UP001224359"/>
    </source>
</evidence>
<reference evidence="1 2" key="1">
    <citation type="submission" date="2023-07" db="EMBL/GenBank/DDBJ databases">
        <title>Genomic Encyclopedia of Type Strains, Phase IV (KMG-IV): sequencing the most valuable type-strain genomes for metagenomic binning, comparative biology and taxonomic classification.</title>
        <authorList>
            <person name="Goeker M."/>
        </authorList>
    </citation>
    <scope>NUCLEOTIDE SEQUENCE [LARGE SCALE GENOMIC DNA]</scope>
    <source>
        <strain evidence="1 2">DSM 16460</strain>
    </source>
</reference>
<protein>
    <recommendedName>
        <fullName evidence="3">Permease</fullName>
    </recommendedName>
</protein>
<evidence type="ECO:0008006" key="3">
    <source>
        <dbReference type="Google" id="ProtNLM"/>
    </source>
</evidence>